<reference evidence="12 13" key="1">
    <citation type="submission" date="2018-08" db="EMBL/GenBank/DDBJ databases">
        <title>Genomic investigation of the strawberry pathogen Phytophthora fragariae indicates pathogenicity is determined by transcriptional variation in three key races.</title>
        <authorList>
            <person name="Adams T.M."/>
            <person name="Armitage A.D."/>
            <person name="Sobczyk M.K."/>
            <person name="Bates H.J."/>
            <person name="Dunwell J.M."/>
            <person name="Nellist C.F."/>
            <person name="Harrison R.J."/>
        </authorList>
    </citation>
    <scope>NUCLEOTIDE SEQUENCE [LARGE SCALE GENOMIC DNA]</scope>
    <source>
        <strain evidence="10 14">A4</strain>
        <strain evidence="8 15">BC-1</strain>
        <strain evidence="9 19">BC-23</strain>
        <strain evidence="7 13">NOV-27</strain>
        <strain evidence="6 16">NOV-5</strain>
        <strain evidence="4 17">NOV-71</strain>
        <strain evidence="11 20">NOV-77</strain>
        <strain evidence="2 12">NOV-9</strain>
        <strain evidence="5 21">ONT-3</strain>
        <strain evidence="3 18">SCRP245</strain>
    </source>
</reference>
<sequence>MATRARKNQRAQHRPRPGAVWALEEEDHLLHMDPSLMTERQQLAFLLRTTAHEASDASHSGGDSSEEEVVASPRRVKKPRRIQRVNSAEEHAPPAAAAATPTHRGRGRPPKHKKSPRSAAATAPKLCVSTQKSAQQPQVKPGSDDLAHLDAARSCVPARAPRCALCCDYDTVYEASFSDALFLCPTCDQKYPTQQTLGHPACVT</sequence>
<feature type="compositionally biased region" description="Low complexity" evidence="1">
    <location>
        <begin position="93"/>
        <end position="102"/>
    </location>
</feature>
<dbReference type="EMBL" id="QXGA01000476">
    <property type="protein sequence ID" value="KAE9145355.1"/>
    <property type="molecule type" value="Genomic_DNA"/>
</dbReference>
<dbReference type="EMBL" id="QXGC01000458">
    <property type="protein sequence ID" value="KAE9234458.1"/>
    <property type="molecule type" value="Genomic_DNA"/>
</dbReference>
<accession>A0A6A3Y6K0</accession>
<dbReference type="Proteomes" id="UP000460718">
    <property type="component" value="Unassembled WGS sequence"/>
</dbReference>
<evidence type="ECO:0000313" key="6">
    <source>
        <dbReference type="EMBL" id="KAE9145355.1"/>
    </source>
</evidence>
<feature type="region of interest" description="Disordered" evidence="1">
    <location>
        <begin position="54"/>
        <end position="145"/>
    </location>
</feature>
<evidence type="ECO:0000313" key="10">
    <source>
        <dbReference type="EMBL" id="KAE9311406.1"/>
    </source>
</evidence>
<evidence type="ECO:0000313" key="16">
    <source>
        <dbReference type="Proteomes" id="UP000440732"/>
    </source>
</evidence>
<dbReference type="Proteomes" id="UP000486351">
    <property type="component" value="Unassembled WGS sequence"/>
</dbReference>
<evidence type="ECO:0000256" key="1">
    <source>
        <dbReference type="SAM" id="MobiDB-lite"/>
    </source>
</evidence>
<evidence type="ECO:0000313" key="2">
    <source>
        <dbReference type="EMBL" id="KAE8938582.1"/>
    </source>
</evidence>
<dbReference type="Proteomes" id="UP000440367">
    <property type="component" value="Unassembled WGS sequence"/>
</dbReference>
<evidence type="ECO:0000313" key="4">
    <source>
        <dbReference type="EMBL" id="KAE9113606.1"/>
    </source>
</evidence>
<dbReference type="EMBL" id="QXGD01000553">
    <property type="protein sequence ID" value="KAE9234322.1"/>
    <property type="molecule type" value="Genomic_DNA"/>
</dbReference>
<feature type="compositionally biased region" description="Polar residues" evidence="1">
    <location>
        <begin position="128"/>
        <end position="138"/>
    </location>
</feature>
<evidence type="ECO:0000313" key="11">
    <source>
        <dbReference type="EMBL" id="KAE9343508.1"/>
    </source>
</evidence>
<evidence type="ECO:0000313" key="15">
    <source>
        <dbReference type="Proteomes" id="UP000440367"/>
    </source>
</evidence>
<gene>
    <name evidence="10" type="ORF">PF001_g9737</name>
    <name evidence="8" type="ORF">PF002_g11838</name>
    <name evidence="9" type="ORF">PF004_g9375</name>
    <name evidence="7" type="ORF">PF005_g10383</name>
    <name evidence="6" type="ORF">PF006_g9784</name>
    <name evidence="4" type="ORF">PF007_g10683</name>
    <name evidence="11" type="ORF">PF008_g9647</name>
    <name evidence="2" type="ORF">PF009_g11546</name>
    <name evidence="5" type="ORF">PF010_g9820</name>
    <name evidence="3" type="ORF">PF011_g9158</name>
</gene>
<evidence type="ECO:0000313" key="20">
    <source>
        <dbReference type="Proteomes" id="UP000486351"/>
    </source>
</evidence>
<dbReference type="Proteomes" id="UP000437068">
    <property type="component" value="Unassembled WGS sequence"/>
</dbReference>
<evidence type="ECO:0000313" key="3">
    <source>
        <dbReference type="EMBL" id="KAE9011915.1"/>
    </source>
</evidence>
<dbReference type="EMBL" id="QXFW01000447">
    <property type="protein sequence ID" value="KAE9011915.1"/>
    <property type="molecule type" value="Genomic_DNA"/>
</dbReference>
<dbReference type="EMBL" id="QXFX01000480">
    <property type="protein sequence ID" value="KAE9114111.1"/>
    <property type="molecule type" value="Genomic_DNA"/>
</dbReference>
<dbReference type="Proteomes" id="UP000488956">
    <property type="component" value="Unassembled WGS sequence"/>
</dbReference>
<dbReference type="Proteomes" id="UP000429523">
    <property type="component" value="Unassembled WGS sequence"/>
</dbReference>
<evidence type="ECO:0000313" key="7">
    <source>
        <dbReference type="EMBL" id="KAE9212962.1"/>
    </source>
</evidence>
<evidence type="ECO:0000313" key="12">
    <source>
        <dbReference type="Proteomes" id="UP000429523"/>
    </source>
</evidence>
<dbReference type="EMBL" id="QXGB01000492">
    <property type="protein sequence ID" value="KAE9212962.1"/>
    <property type="molecule type" value="Genomic_DNA"/>
</dbReference>
<dbReference type="EMBL" id="QXFY01000466">
    <property type="protein sequence ID" value="KAE9343508.1"/>
    <property type="molecule type" value="Genomic_DNA"/>
</dbReference>
<evidence type="ECO:0000313" key="14">
    <source>
        <dbReference type="Proteomes" id="UP000437068"/>
    </source>
</evidence>
<evidence type="ECO:0000313" key="5">
    <source>
        <dbReference type="EMBL" id="KAE9114111.1"/>
    </source>
</evidence>
<dbReference type="Proteomes" id="UP000440732">
    <property type="component" value="Unassembled WGS sequence"/>
</dbReference>
<name>A0A6A3Y6K0_9STRA</name>
<evidence type="ECO:0000313" key="21">
    <source>
        <dbReference type="Proteomes" id="UP000488956"/>
    </source>
</evidence>
<evidence type="ECO:0000313" key="17">
    <source>
        <dbReference type="Proteomes" id="UP000441208"/>
    </source>
</evidence>
<evidence type="ECO:0000313" key="18">
    <source>
        <dbReference type="Proteomes" id="UP000460718"/>
    </source>
</evidence>
<protein>
    <submittedName>
        <fullName evidence="7">Uncharacterized protein</fullName>
    </submittedName>
</protein>
<dbReference type="Proteomes" id="UP000476176">
    <property type="component" value="Unassembled WGS sequence"/>
</dbReference>
<evidence type="ECO:0000313" key="19">
    <source>
        <dbReference type="Proteomes" id="UP000476176"/>
    </source>
</evidence>
<dbReference type="Proteomes" id="UP000433483">
    <property type="component" value="Unassembled WGS sequence"/>
</dbReference>
<dbReference type="OrthoDB" id="67732at2759"/>
<evidence type="ECO:0000313" key="8">
    <source>
        <dbReference type="EMBL" id="KAE9234322.1"/>
    </source>
</evidence>
<feature type="compositionally biased region" description="Basic residues" evidence="1">
    <location>
        <begin position="103"/>
        <end position="116"/>
    </location>
</feature>
<keyword evidence="13" id="KW-1185">Reference proteome</keyword>
<dbReference type="EMBL" id="QXGE01000475">
    <property type="protein sequence ID" value="KAE9311406.1"/>
    <property type="molecule type" value="Genomic_DNA"/>
</dbReference>
<dbReference type="EMBL" id="QXFZ01000512">
    <property type="protein sequence ID" value="KAE9113606.1"/>
    <property type="molecule type" value="Genomic_DNA"/>
</dbReference>
<comment type="caution">
    <text evidence="7">The sequence shown here is derived from an EMBL/GenBank/DDBJ whole genome shotgun (WGS) entry which is preliminary data.</text>
</comment>
<feature type="compositionally biased region" description="Basic residues" evidence="1">
    <location>
        <begin position="74"/>
        <end position="83"/>
    </location>
</feature>
<dbReference type="AlphaFoldDB" id="A0A6A3Y6K0"/>
<dbReference type="EMBL" id="QXGF01000549">
    <property type="protein sequence ID" value="KAE8938582.1"/>
    <property type="molecule type" value="Genomic_DNA"/>
</dbReference>
<organism evidence="7 13">
    <name type="scientific">Phytophthora fragariae</name>
    <dbReference type="NCBI Taxonomy" id="53985"/>
    <lineage>
        <taxon>Eukaryota</taxon>
        <taxon>Sar</taxon>
        <taxon>Stramenopiles</taxon>
        <taxon>Oomycota</taxon>
        <taxon>Peronosporomycetes</taxon>
        <taxon>Peronosporales</taxon>
        <taxon>Peronosporaceae</taxon>
        <taxon>Phytophthora</taxon>
    </lineage>
</organism>
<proteinExistence type="predicted"/>
<evidence type="ECO:0000313" key="9">
    <source>
        <dbReference type="EMBL" id="KAE9234458.1"/>
    </source>
</evidence>
<evidence type="ECO:0000313" key="13">
    <source>
        <dbReference type="Proteomes" id="UP000433483"/>
    </source>
</evidence>
<dbReference type="Proteomes" id="UP000441208">
    <property type="component" value="Unassembled WGS sequence"/>
</dbReference>